<keyword evidence="2" id="KW-0805">Transcription regulation</keyword>
<dbReference type="GO" id="GO:0005634">
    <property type="term" value="C:nucleus"/>
    <property type="evidence" value="ECO:0007669"/>
    <property type="project" value="UniProtKB-SubCell"/>
</dbReference>
<feature type="domain" description="SGF29 C-terminal" evidence="6">
    <location>
        <begin position="350"/>
        <end position="499"/>
    </location>
</feature>
<dbReference type="CDD" id="cd20394">
    <property type="entry name" value="Tudor_SGF29_rpt2"/>
    <property type="match status" value="1"/>
</dbReference>
<keyword evidence="3" id="KW-0804">Transcription</keyword>
<feature type="compositionally biased region" description="Polar residues" evidence="5">
    <location>
        <begin position="395"/>
        <end position="406"/>
    </location>
</feature>
<evidence type="ECO:0000313" key="7">
    <source>
        <dbReference type="EMBL" id="GKZ20008.1"/>
    </source>
</evidence>
<comment type="subcellular location">
    <subcellularLocation>
        <location evidence="1">Nucleus</location>
    </subcellularLocation>
</comment>
<dbReference type="Pfam" id="PF07039">
    <property type="entry name" value="SGF29_Tudor"/>
    <property type="match status" value="1"/>
</dbReference>
<dbReference type="InterPro" id="IPR037802">
    <property type="entry name" value="SGF29"/>
</dbReference>
<dbReference type="Gene3D" id="2.30.30.140">
    <property type="match status" value="1"/>
</dbReference>
<accession>A0A9W5YL78</accession>
<evidence type="ECO:0000256" key="2">
    <source>
        <dbReference type="ARBA" id="ARBA00023015"/>
    </source>
</evidence>
<dbReference type="GO" id="GO:0000124">
    <property type="term" value="C:SAGA complex"/>
    <property type="evidence" value="ECO:0007669"/>
    <property type="project" value="InterPro"/>
</dbReference>
<gene>
    <name evidence="7" type="ORF">AbraCBS73388_005122</name>
</gene>
<feature type="compositionally biased region" description="Low complexity" evidence="5">
    <location>
        <begin position="308"/>
        <end position="321"/>
    </location>
</feature>
<feature type="compositionally biased region" description="Polar residues" evidence="5">
    <location>
        <begin position="49"/>
        <end position="73"/>
    </location>
</feature>
<feature type="region of interest" description="Disordered" evidence="5">
    <location>
        <begin position="393"/>
        <end position="417"/>
    </location>
</feature>
<comment type="caution">
    <text evidence="7">The sequence shown here is derived from an EMBL/GenBank/DDBJ whole genome shotgun (WGS) entry which is preliminary data.</text>
</comment>
<feature type="compositionally biased region" description="Low complexity" evidence="5">
    <location>
        <begin position="128"/>
        <end position="144"/>
    </location>
</feature>
<proteinExistence type="predicted"/>
<feature type="region of interest" description="Disordered" evidence="5">
    <location>
        <begin position="262"/>
        <end position="324"/>
    </location>
</feature>
<evidence type="ECO:0000256" key="1">
    <source>
        <dbReference type="ARBA" id="ARBA00004123"/>
    </source>
</evidence>
<feature type="compositionally biased region" description="Basic residues" evidence="5">
    <location>
        <begin position="145"/>
        <end position="157"/>
    </location>
</feature>
<dbReference type="PANTHER" id="PTHR21539:SF0">
    <property type="entry name" value="SAGA-ASSOCIATED FACTOR 29"/>
    <property type="match status" value="1"/>
</dbReference>
<dbReference type="FunFam" id="2.30.30.140:FF:000055">
    <property type="entry name" value="SAGA complex component"/>
    <property type="match status" value="1"/>
</dbReference>
<protein>
    <submittedName>
        <fullName evidence="7">SAGA HAT/Core module component</fullName>
    </submittedName>
</protein>
<name>A0A9W5YL78_9EURO</name>
<dbReference type="PROSITE" id="PS51518">
    <property type="entry name" value="SGF29_C"/>
    <property type="match status" value="1"/>
</dbReference>
<evidence type="ECO:0000256" key="3">
    <source>
        <dbReference type="ARBA" id="ARBA00023163"/>
    </source>
</evidence>
<keyword evidence="4" id="KW-0539">Nucleus</keyword>
<dbReference type="AlphaFoldDB" id="A0A9W5YL78"/>
<dbReference type="PANTHER" id="PTHR21539">
    <property type="entry name" value="SAGA-ASSOCIATED FACTOR 29"/>
    <property type="match status" value="1"/>
</dbReference>
<evidence type="ECO:0000256" key="4">
    <source>
        <dbReference type="ARBA" id="ARBA00023242"/>
    </source>
</evidence>
<organism evidence="7 8">
    <name type="scientific">Aspergillus brasiliensis</name>
    <dbReference type="NCBI Taxonomy" id="319629"/>
    <lineage>
        <taxon>Eukaryota</taxon>
        <taxon>Fungi</taxon>
        <taxon>Dikarya</taxon>
        <taxon>Ascomycota</taxon>
        <taxon>Pezizomycotina</taxon>
        <taxon>Eurotiomycetes</taxon>
        <taxon>Eurotiomycetidae</taxon>
        <taxon>Eurotiales</taxon>
        <taxon>Aspergillaceae</taxon>
        <taxon>Aspergillus</taxon>
        <taxon>Aspergillus subgen. Circumdati</taxon>
    </lineage>
</organism>
<feature type="region of interest" description="Disordered" evidence="5">
    <location>
        <begin position="109"/>
        <end position="172"/>
    </location>
</feature>
<feature type="region of interest" description="Disordered" evidence="5">
    <location>
        <begin position="1"/>
        <end position="92"/>
    </location>
</feature>
<reference evidence="7" key="1">
    <citation type="submission" date="2022-07" db="EMBL/GenBank/DDBJ databases">
        <title>Taxonomy of Aspergillus series Nigri: significant species reduction supported by multi-species coalescent approaches.</title>
        <authorList>
            <person name="Bian C."/>
            <person name="Kusuya Y."/>
            <person name="Sklenar F."/>
            <person name="D'hooge E."/>
            <person name="Yaguchi T."/>
            <person name="Takahashi H."/>
            <person name="Hubka V."/>
        </authorList>
    </citation>
    <scope>NUCLEOTIDE SEQUENCE</scope>
    <source>
        <strain evidence="7">CBS 733.88</strain>
    </source>
</reference>
<evidence type="ECO:0000259" key="6">
    <source>
        <dbReference type="PROSITE" id="PS51518"/>
    </source>
</evidence>
<dbReference type="InterPro" id="IPR047287">
    <property type="entry name" value="Tudor_SGF29_rpt2"/>
</dbReference>
<evidence type="ECO:0000256" key="5">
    <source>
        <dbReference type="SAM" id="MobiDB-lite"/>
    </source>
</evidence>
<sequence>MASANQGVPWGAKRLPASREGKLSAQGTASQSDAQHDGVPEAQVPASPPSQSAGPNRLSTPDNPLSATPQSASAVRPHNLRQGAARGTRSSARQDILSAFEWEALAIEKSRDSAPVATSAEIRNCHSRATTTTAAAATARAQRSPSKKSKKMSRNRPRGPPVPRDNGLAANEETDMWNKILQDLRKAKEKNDKQKALADQISALNEKIGREGGKPSLSEHDQLDSLYRTMSKLCDEERAILQDEPSDVIKNLGLLTALRQASEAEAPQNRAATFSKSRKKRNELDGSATDSPGPSTSALPDKVGRTKGGVQRSTSVSSTQVRDGRDIRDSGVYVKVEEGTEGTKGTLAERSGQLVVGAEVVFKHNKNKQGVEGEGIQCIIKGISGDGVKKRYGVTPQSTSTGSLTDVSFKDPEPNENGEQGAVYKTTAASLIPIPQMGSALPSFSVGKQVLARYPDTTTFYRAEVMGAKKDVYRLKFEGEEDDKEMEVDRRFVLDIPGK</sequence>
<dbReference type="InterPro" id="IPR010750">
    <property type="entry name" value="SGF29_tudor-like_dom"/>
</dbReference>
<evidence type="ECO:0000313" key="8">
    <source>
        <dbReference type="Proteomes" id="UP001143548"/>
    </source>
</evidence>
<feature type="compositionally biased region" description="Polar residues" evidence="5">
    <location>
        <begin position="288"/>
        <end position="298"/>
    </location>
</feature>
<dbReference type="EMBL" id="BROQ01000024">
    <property type="protein sequence ID" value="GKZ20008.1"/>
    <property type="molecule type" value="Genomic_DNA"/>
</dbReference>
<dbReference type="Proteomes" id="UP001143548">
    <property type="component" value="Unassembled WGS sequence"/>
</dbReference>